<dbReference type="PANTHER" id="PTHR42748">
    <property type="entry name" value="NITROGEN METABOLITE REPRESSION PROTEIN NMRA FAMILY MEMBER"/>
    <property type="match status" value="1"/>
</dbReference>
<dbReference type="AlphaFoldDB" id="A0A1L7XJX8"/>
<keyword evidence="2" id="KW-0521">NADP</keyword>
<accession>A0A1L7XJX8</accession>
<dbReference type="GO" id="GO:0005634">
    <property type="term" value="C:nucleus"/>
    <property type="evidence" value="ECO:0007669"/>
    <property type="project" value="TreeGrafter"/>
</dbReference>
<evidence type="ECO:0000256" key="3">
    <source>
        <dbReference type="ARBA" id="ARBA00023002"/>
    </source>
</evidence>
<evidence type="ECO:0000256" key="2">
    <source>
        <dbReference type="ARBA" id="ARBA00022857"/>
    </source>
</evidence>
<dbReference type="PANTHER" id="PTHR42748:SF30">
    <property type="entry name" value="NMRA-LIKE DOMAIN-CONTAINING PROTEIN"/>
    <property type="match status" value="1"/>
</dbReference>
<evidence type="ECO:0000259" key="4">
    <source>
        <dbReference type="Pfam" id="PF05368"/>
    </source>
</evidence>
<dbReference type="STRING" id="576137.A0A1L7XJX8"/>
<dbReference type="InterPro" id="IPR036291">
    <property type="entry name" value="NAD(P)-bd_dom_sf"/>
</dbReference>
<dbReference type="Pfam" id="PF05368">
    <property type="entry name" value="NmrA"/>
    <property type="match status" value="1"/>
</dbReference>
<feature type="domain" description="NmrA-like" evidence="4">
    <location>
        <begin position="4"/>
        <end position="273"/>
    </location>
</feature>
<comment type="similarity">
    <text evidence="1">Belongs to the NmrA-type oxidoreductase family.</text>
</comment>
<keyword evidence="6" id="KW-1185">Reference proteome</keyword>
<dbReference type="Gene3D" id="3.40.50.720">
    <property type="entry name" value="NAD(P)-binding Rossmann-like Domain"/>
    <property type="match status" value="1"/>
</dbReference>
<reference evidence="5 6" key="1">
    <citation type="submission" date="2016-03" db="EMBL/GenBank/DDBJ databases">
        <authorList>
            <person name="Ploux O."/>
        </authorList>
    </citation>
    <scope>NUCLEOTIDE SEQUENCE [LARGE SCALE GENOMIC DNA]</scope>
    <source>
        <strain evidence="5 6">UAMH 11012</strain>
    </source>
</reference>
<dbReference type="EMBL" id="FJOG01000030">
    <property type="protein sequence ID" value="CZR65361.1"/>
    <property type="molecule type" value="Genomic_DNA"/>
</dbReference>
<gene>
    <name evidence="5" type="ORF">PAC_15261</name>
</gene>
<dbReference type="SUPFAM" id="SSF51735">
    <property type="entry name" value="NAD(P)-binding Rossmann-fold domains"/>
    <property type="match status" value="1"/>
</dbReference>
<dbReference type="Proteomes" id="UP000184330">
    <property type="component" value="Unassembled WGS sequence"/>
</dbReference>
<keyword evidence="3" id="KW-0560">Oxidoreductase</keyword>
<evidence type="ECO:0000313" key="6">
    <source>
        <dbReference type="Proteomes" id="UP000184330"/>
    </source>
</evidence>
<dbReference type="InterPro" id="IPR051164">
    <property type="entry name" value="NmrA-like_oxidored"/>
</dbReference>
<organism evidence="5 6">
    <name type="scientific">Phialocephala subalpina</name>
    <dbReference type="NCBI Taxonomy" id="576137"/>
    <lineage>
        <taxon>Eukaryota</taxon>
        <taxon>Fungi</taxon>
        <taxon>Dikarya</taxon>
        <taxon>Ascomycota</taxon>
        <taxon>Pezizomycotina</taxon>
        <taxon>Leotiomycetes</taxon>
        <taxon>Helotiales</taxon>
        <taxon>Mollisiaceae</taxon>
        <taxon>Phialocephala</taxon>
        <taxon>Phialocephala fortinii species complex</taxon>
    </lineage>
</organism>
<dbReference type="GO" id="GO:0016491">
    <property type="term" value="F:oxidoreductase activity"/>
    <property type="evidence" value="ECO:0007669"/>
    <property type="project" value="UniProtKB-KW"/>
</dbReference>
<sequence length="318" mass="34356">MFEKLTVLVTGATGGQGGAVAHTLLKAGHSVHALVRSTTKPASVALSEAGAKLFEGDFDNTSALASAAKGCNALFLNVQPTFPDQTLELQHARNIVKAAQDAGIKHCVVSTATGAEGYLEYKSLDPSSVFLANYWASKKAVQDLVMKSFERWTVLQPAWLMANWIAPHTAQYWPELASSHTMINAFGPGTKIDLCASDTVGAFALAAFEGSGSERSQEGLMPLDGKIVKLAGDKLDIDEIAKVVGEVAGMEVAVRYRSEEEIEELKYVDPMVATQVWQRVDGCGVDIEETKKYGVELLTFREYLEERRDKVKAALGVE</sequence>
<protein>
    <recommendedName>
        <fullName evidence="4">NmrA-like domain-containing protein</fullName>
    </recommendedName>
</protein>
<name>A0A1L7XJX8_9HELO</name>
<evidence type="ECO:0000313" key="5">
    <source>
        <dbReference type="EMBL" id="CZR65361.1"/>
    </source>
</evidence>
<dbReference type="OrthoDB" id="3358371at2759"/>
<dbReference type="InterPro" id="IPR008030">
    <property type="entry name" value="NmrA-like"/>
</dbReference>
<proteinExistence type="inferred from homology"/>
<evidence type="ECO:0000256" key="1">
    <source>
        <dbReference type="ARBA" id="ARBA00006328"/>
    </source>
</evidence>